<dbReference type="Gene3D" id="3.40.50.300">
    <property type="entry name" value="P-loop containing nucleotide triphosphate hydrolases"/>
    <property type="match status" value="2"/>
</dbReference>
<evidence type="ECO:0000313" key="10">
    <source>
        <dbReference type="EMBL" id="PWC06670.1"/>
    </source>
</evidence>
<evidence type="ECO:0000313" key="11">
    <source>
        <dbReference type="Proteomes" id="UP000244962"/>
    </source>
</evidence>
<dbReference type="InterPro" id="IPR008571">
    <property type="entry name" value="HerA-like"/>
</dbReference>
<evidence type="ECO:0000256" key="2">
    <source>
        <dbReference type="ARBA" id="ARBA00022801"/>
    </source>
</evidence>
<dbReference type="InterPro" id="IPR027417">
    <property type="entry name" value="P-loop_NTPase"/>
</dbReference>
<evidence type="ECO:0000256" key="1">
    <source>
        <dbReference type="ARBA" id="ARBA00022741"/>
    </source>
</evidence>
<reference evidence="11" key="1">
    <citation type="submission" date="2018-04" db="EMBL/GenBank/DDBJ databases">
        <authorList>
            <person name="Liu S."/>
            <person name="Wang Z."/>
            <person name="Li J."/>
        </authorList>
    </citation>
    <scope>NUCLEOTIDE SEQUENCE [LARGE SCALE GENOMIC DNA]</scope>
    <source>
        <strain evidence="11">622</strain>
    </source>
</reference>
<evidence type="ECO:0000259" key="8">
    <source>
        <dbReference type="Pfam" id="PF01935"/>
    </source>
</evidence>
<evidence type="ECO:0000256" key="6">
    <source>
        <dbReference type="ARBA" id="ARBA00023235"/>
    </source>
</evidence>
<dbReference type="Pfam" id="PF01935">
    <property type="entry name" value="DUF87"/>
    <property type="match status" value="1"/>
</dbReference>
<protein>
    <submittedName>
        <fullName evidence="10">DUF853 domain-containing protein</fullName>
    </submittedName>
</protein>
<evidence type="ECO:0000256" key="5">
    <source>
        <dbReference type="ARBA" id="ARBA00023125"/>
    </source>
</evidence>
<sequence>MGLDQEIPTRRLRPPLIFSRPKCLTFGADRSNSRIVDMSEQHPTLIGRVVAIVGSALTVELESDMAGISPTWNGQLHSVGQVGTTVSLPQGTSKLLAVVTRISISGVLAADISDLGTRDSRSMEVQLIGEIDSLGSFHRGVTSYPGIHDAVHFVSGDELVPIYPRADSSHIQVGTLSSNKSIKVSLDLEKLVMRHSAVVGSTGAGKSSAVAAILQGLEHGPWFSANVIVIDSHGEYASALGTQTNKIDFSKSTDAILPAWMLPAEDLLRVLIRGEPAPVLRSKFTVLVAEARRRFAKDATWLSLAPEEVNADSPIPFDLRAVWFELDEANRRTFNETAKITDAISVSGDAQNLVSSIFKPHGAGGAAPFKGPEHGSYAAYPDLIRRALQDPRNAFLAPGDLVAMKAADPLPGIVGRLLGGTARISLLDVSGVSGEAAGVVVGTILQLIFELALRGKADGIGRNSPILIVIEEAHRYFQNDASNRLARETVERIAREGRKYGVGVMLVSQRPSELPQTAMSQLGTIIALRLSNDSDQSSISSALPDGVAGMVQSLPSLKTGEAIITGESLPIPSRVLISRPRPWPDSGDPKISAWSEPGDPVDFEPSIHRWRTNEEPPNK</sequence>
<keyword evidence="5" id="KW-0238">DNA-binding</keyword>
<evidence type="ECO:0000256" key="3">
    <source>
        <dbReference type="ARBA" id="ARBA00022806"/>
    </source>
</evidence>
<keyword evidence="2" id="KW-0378">Hydrolase</keyword>
<accession>A0A2U1TCY2</accession>
<organism evidence="10 11">
    <name type="scientific">Mycetocola zhujimingii</name>
    <dbReference type="NCBI Taxonomy" id="2079792"/>
    <lineage>
        <taxon>Bacteria</taxon>
        <taxon>Bacillati</taxon>
        <taxon>Actinomycetota</taxon>
        <taxon>Actinomycetes</taxon>
        <taxon>Micrococcales</taxon>
        <taxon>Microbacteriaceae</taxon>
        <taxon>Mycetocola</taxon>
    </lineage>
</organism>
<feature type="domain" description="Helicase HerA central" evidence="8">
    <location>
        <begin position="171"/>
        <end position="446"/>
    </location>
</feature>
<dbReference type="GO" id="GO:0016787">
    <property type="term" value="F:hydrolase activity"/>
    <property type="evidence" value="ECO:0007669"/>
    <property type="project" value="UniProtKB-KW"/>
</dbReference>
<dbReference type="Pfam" id="PF05872">
    <property type="entry name" value="HerA_C"/>
    <property type="match status" value="1"/>
</dbReference>
<dbReference type="Proteomes" id="UP000244962">
    <property type="component" value="Unassembled WGS sequence"/>
</dbReference>
<keyword evidence="4" id="KW-0067">ATP-binding</keyword>
<keyword evidence="11" id="KW-1185">Reference proteome</keyword>
<keyword evidence="6" id="KW-0413">Isomerase</keyword>
<dbReference type="GO" id="GO:0003677">
    <property type="term" value="F:DNA binding"/>
    <property type="evidence" value="ECO:0007669"/>
    <property type="project" value="UniProtKB-KW"/>
</dbReference>
<dbReference type="EMBL" id="QEFB01000011">
    <property type="protein sequence ID" value="PWC06670.1"/>
    <property type="molecule type" value="Genomic_DNA"/>
</dbReference>
<evidence type="ECO:0000259" key="9">
    <source>
        <dbReference type="Pfam" id="PF05872"/>
    </source>
</evidence>
<name>A0A2U1TCY2_9MICO</name>
<keyword evidence="1" id="KW-0547">Nucleotide-binding</keyword>
<dbReference type="InterPro" id="IPR033186">
    <property type="entry name" value="HerA_C"/>
</dbReference>
<feature type="domain" description="Helicase HerA-like C-terminal" evidence="9">
    <location>
        <begin position="466"/>
        <end position="565"/>
    </location>
</feature>
<dbReference type="PANTHER" id="PTHR42957">
    <property type="entry name" value="HELICASE MJ1565-RELATED"/>
    <property type="match status" value="1"/>
</dbReference>
<evidence type="ECO:0000256" key="4">
    <source>
        <dbReference type="ARBA" id="ARBA00022840"/>
    </source>
</evidence>
<feature type="compositionally biased region" description="Basic and acidic residues" evidence="7">
    <location>
        <begin position="605"/>
        <end position="619"/>
    </location>
</feature>
<dbReference type="PANTHER" id="PTHR42957:SF1">
    <property type="entry name" value="HELICASE MJ1565-RELATED"/>
    <property type="match status" value="1"/>
</dbReference>
<dbReference type="AlphaFoldDB" id="A0A2U1TCY2"/>
<comment type="caution">
    <text evidence="10">The sequence shown here is derived from an EMBL/GenBank/DDBJ whole genome shotgun (WGS) entry which is preliminary data.</text>
</comment>
<dbReference type="GO" id="GO:0005524">
    <property type="term" value="F:ATP binding"/>
    <property type="evidence" value="ECO:0007669"/>
    <property type="project" value="UniProtKB-KW"/>
</dbReference>
<proteinExistence type="predicted"/>
<keyword evidence="3" id="KW-0347">Helicase</keyword>
<dbReference type="SUPFAM" id="SSF52540">
    <property type="entry name" value="P-loop containing nucleoside triphosphate hydrolases"/>
    <property type="match status" value="1"/>
</dbReference>
<gene>
    <name evidence="10" type="ORF">DF223_10440</name>
</gene>
<dbReference type="InterPro" id="IPR002789">
    <property type="entry name" value="HerA_central"/>
</dbReference>
<evidence type="ECO:0000256" key="7">
    <source>
        <dbReference type="SAM" id="MobiDB-lite"/>
    </source>
</evidence>
<dbReference type="GO" id="GO:0004386">
    <property type="term" value="F:helicase activity"/>
    <property type="evidence" value="ECO:0007669"/>
    <property type="project" value="UniProtKB-KW"/>
</dbReference>
<feature type="region of interest" description="Disordered" evidence="7">
    <location>
        <begin position="576"/>
        <end position="619"/>
    </location>
</feature>